<dbReference type="EMBL" id="CACVKT020006421">
    <property type="protein sequence ID" value="CAC5401472.1"/>
    <property type="molecule type" value="Genomic_DNA"/>
</dbReference>
<dbReference type="OrthoDB" id="6114545at2759"/>
<reference evidence="2 3" key="1">
    <citation type="submission" date="2020-06" db="EMBL/GenBank/DDBJ databases">
        <authorList>
            <person name="Li R."/>
            <person name="Bekaert M."/>
        </authorList>
    </citation>
    <scope>NUCLEOTIDE SEQUENCE [LARGE SCALE GENOMIC DNA]</scope>
    <source>
        <strain evidence="3">wild</strain>
    </source>
</reference>
<dbReference type="CDD" id="cd05481">
    <property type="entry name" value="retropepsin_like_LTR_1"/>
    <property type="match status" value="1"/>
</dbReference>
<gene>
    <name evidence="2" type="ORF">MCOR_35553</name>
</gene>
<feature type="compositionally biased region" description="Basic and acidic residues" evidence="1">
    <location>
        <begin position="29"/>
        <end position="44"/>
    </location>
</feature>
<keyword evidence="3" id="KW-1185">Reference proteome</keyword>
<evidence type="ECO:0000313" key="3">
    <source>
        <dbReference type="Proteomes" id="UP000507470"/>
    </source>
</evidence>
<dbReference type="AlphaFoldDB" id="A0A6J8D2J8"/>
<evidence type="ECO:0000256" key="1">
    <source>
        <dbReference type="SAM" id="MobiDB-lite"/>
    </source>
</evidence>
<accession>A0A6J8D2J8</accession>
<dbReference type="InterPro" id="IPR021109">
    <property type="entry name" value="Peptidase_aspartic_dom_sf"/>
</dbReference>
<sequence length="178" mass="20373">MNIWEDPNVNSINRKKIYSKQSSKNSYPHKYDQGARPKYKQDKAKIHKRKEKVHEIDREECSNYYDSSDSDTVFVGALYNEKKESDTWCEDITVGDISINFQLGTGARCNVLNRSDFKRMKTNSLLSKPDSRLKSFSGHNIECDGRITLPVTLKNQKHDVELYVANTKSQSVLGAATC</sequence>
<dbReference type="Gene3D" id="2.40.70.10">
    <property type="entry name" value="Acid Proteases"/>
    <property type="match status" value="1"/>
</dbReference>
<name>A0A6J8D2J8_MYTCO</name>
<proteinExistence type="predicted"/>
<feature type="region of interest" description="Disordered" evidence="1">
    <location>
        <begin position="15"/>
        <end position="51"/>
    </location>
</feature>
<evidence type="ECO:0000313" key="2">
    <source>
        <dbReference type="EMBL" id="CAC5401472.1"/>
    </source>
</evidence>
<protein>
    <submittedName>
        <fullName evidence="2">Uncharacterized protein</fullName>
    </submittedName>
</protein>
<dbReference type="Proteomes" id="UP000507470">
    <property type="component" value="Unassembled WGS sequence"/>
</dbReference>
<organism evidence="2 3">
    <name type="scientific">Mytilus coruscus</name>
    <name type="common">Sea mussel</name>
    <dbReference type="NCBI Taxonomy" id="42192"/>
    <lineage>
        <taxon>Eukaryota</taxon>
        <taxon>Metazoa</taxon>
        <taxon>Spiralia</taxon>
        <taxon>Lophotrochozoa</taxon>
        <taxon>Mollusca</taxon>
        <taxon>Bivalvia</taxon>
        <taxon>Autobranchia</taxon>
        <taxon>Pteriomorphia</taxon>
        <taxon>Mytilida</taxon>
        <taxon>Mytiloidea</taxon>
        <taxon>Mytilidae</taxon>
        <taxon>Mytilinae</taxon>
        <taxon>Mytilus</taxon>
    </lineage>
</organism>